<protein>
    <submittedName>
        <fullName evidence="3">NADPH-dependent ferric siderophore reductase</fullName>
    </submittedName>
</protein>
<dbReference type="InterPro" id="IPR017927">
    <property type="entry name" value="FAD-bd_FR_type"/>
</dbReference>
<dbReference type="InterPro" id="IPR039374">
    <property type="entry name" value="SIP_fam"/>
</dbReference>
<dbReference type="Pfam" id="PF08021">
    <property type="entry name" value="FAD_binding_9"/>
    <property type="match status" value="2"/>
</dbReference>
<dbReference type="CDD" id="cd06193">
    <property type="entry name" value="siderophore_interacting"/>
    <property type="match status" value="1"/>
</dbReference>
<comment type="caution">
    <text evidence="3">The sequence shown here is derived from an EMBL/GenBank/DDBJ whole genome shotgun (WGS) entry which is preliminary data.</text>
</comment>
<feature type="domain" description="FAD-binding FR-type" evidence="2">
    <location>
        <begin position="21"/>
        <end position="125"/>
    </location>
</feature>
<name>A0A2U2DJH6_9HYPH</name>
<dbReference type="AlphaFoldDB" id="A0A2U2DJH6"/>
<reference evidence="3 4" key="1">
    <citation type="submission" date="2018-05" db="EMBL/GenBank/DDBJ databases">
        <title>The draft genome of strain NS-104.</title>
        <authorList>
            <person name="Hang P."/>
            <person name="Jiang J."/>
        </authorList>
    </citation>
    <scope>NUCLEOTIDE SEQUENCE [LARGE SCALE GENOMIC DNA]</scope>
    <source>
        <strain evidence="3 4">NS-104</strain>
    </source>
</reference>
<dbReference type="Gene3D" id="3.40.50.80">
    <property type="entry name" value="Nucleotide-binding domain of ferredoxin-NADP reductase (FNR) module"/>
    <property type="match status" value="1"/>
</dbReference>
<dbReference type="InterPro" id="IPR007037">
    <property type="entry name" value="SIP_rossman_dom"/>
</dbReference>
<evidence type="ECO:0000313" key="4">
    <source>
        <dbReference type="Proteomes" id="UP000245252"/>
    </source>
</evidence>
<dbReference type="PANTHER" id="PTHR30157">
    <property type="entry name" value="FERRIC REDUCTASE, NADPH-DEPENDENT"/>
    <property type="match status" value="1"/>
</dbReference>
<dbReference type="Pfam" id="PF04954">
    <property type="entry name" value="SIP"/>
    <property type="match status" value="1"/>
</dbReference>
<sequence length="258" mass="28445">MDNKQSEHTDAPSIVRVHHDLNRRKLTVESVNNITPNMRRIVLNGDDLADFVSLAPDDHIKVIVLDPSGVEQRRDYTPRSFDRSARRLVIDFALHESGLVTQWAINARPGSTLEILGPRGSAVVSTAVKRWLLIGDETALPAIGRRIEESDQEAEIDVIAAVAGAQEEQSFATTASLEVRWIHRAANEATNPSSLISALRHIDIMPQTFVWVAAEASVARAVRAYLLDHKNCPLSWIKASGYWINGKAGKTESAALEC</sequence>
<gene>
    <name evidence="3" type="ORF">DEM27_26040</name>
</gene>
<keyword evidence="4" id="KW-1185">Reference proteome</keyword>
<dbReference type="InterPro" id="IPR013113">
    <property type="entry name" value="SIP_FAD-bd"/>
</dbReference>
<dbReference type="InterPro" id="IPR039261">
    <property type="entry name" value="FNR_nucleotide-bd"/>
</dbReference>
<dbReference type="RefSeq" id="WP_109461219.1">
    <property type="nucleotide sequence ID" value="NZ_QFBC01000016.1"/>
</dbReference>
<dbReference type="SUPFAM" id="SSF63380">
    <property type="entry name" value="Riboflavin synthase domain-like"/>
    <property type="match status" value="1"/>
</dbReference>
<dbReference type="PROSITE" id="PS51384">
    <property type="entry name" value="FAD_FR"/>
    <property type="match status" value="1"/>
</dbReference>
<organism evidence="3 4">
    <name type="scientific">Metarhizobium album</name>
    <dbReference type="NCBI Taxonomy" id="2182425"/>
    <lineage>
        <taxon>Bacteria</taxon>
        <taxon>Pseudomonadati</taxon>
        <taxon>Pseudomonadota</taxon>
        <taxon>Alphaproteobacteria</taxon>
        <taxon>Hyphomicrobiales</taxon>
        <taxon>Rhizobiaceae</taxon>
        <taxon>Metarhizobium</taxon>
    </lineage>
</organism>
<dbReference type="PANTHER" id="PTHR30157:SF0">
    <property type="entry name" value="NADPH-DEPENDENT FERRIC-CHELATE REDUCTASE"/>
    <property type="match status" value="1"/>
</dbReference>
<dbReference type="OrthoDB" id="9814826at2"/>
<evidence type="ECO:0000256" key="1">
    <source>
        <dbReference type="ARBA" id="ARBA00035644"/>
    </source>
</evidence>
<proteinExistence type="inferred from homology"/>
<dbReference type="EMBL" id="QFBC01000016">
    <property type="protein sequence ID" value="PWE53469.1"/>
    <property type="molecule type" value="Genomic_DNA"/>
</dbReference>
<dbReference type="Gene3D" id="2.40.30.10">
    <property type="entry name" value="Translation factors"/>
    <property type="match status" value="1"/>
</dbReference>
<dbReference type="Proteomes" id="UP000245252">
    <property type="component" value="Unassembled WGS sequence"/>
</dbReference>
<accession>A0A2U2DJH6</accession>
<evidence type="ECO:0000259" key="2">
    <source>
        <dbReference type="PROSITE" id="PS51384"/>
    </source>
</evidence>
<dbReference type="InterPro" id="IPR017938">
    <property type="entry name" value="Riboflavin_synthase-like_b-brl"/>
</dbReference>
<comment type="similarity">
    <text evidence="1">Belongs to the SIP oxidoreductase family.</text>
</comment>
<evidence type="ECO:0000313" key="3">
    <source>
        <dbReference type="EMBL" id="PWE53469.1"/>
    </source>
</evidence>
<dbReference type="GO" id="GO:0016491">
    <property type="term" value="F:oxidoreductase activity"/>
    <property type="evidence" value="ECO:0007669"/>
    <property type="project" value="InterPro"/>
</dbReference>